<dbReference type="GO" id="GO:0006950">
    <property type="term" value="P:response to stress"/>
    <property type="evidence" value="ECO:0007669"/>
    <property type="project" value="TreeGrafter"/>
</dbReference>
<dbReference type="EMBL" id="CP015878">
    <property type="protein sequence ID" value="ANI17482.1"/>
    <property type="molecule type" value="Genomic_DNA"/>
</dbReference>
<proteinExistence type="predicted"/>
<protein>
    <recommendedName>
        <fullName evidence="1">HTH marR-type domain-containing protein</fullName>
    </recommendedName>
</protein>
<dbReference type="SUPFAM" id="SSF46785">
    <property type="entry name" value="Winged helix' DNA-binding domain"/>
    <property type="match status" value="1"/>
</dbReference>
<reference evidence="2 3" key="1">
    <citation type="submission" date="2016-05" db="EMBL/GenBank/DDBJ databases">
        <title>Genome Sequence of Pseudomonas citronellolis Strain SJTE-3, an Estrogens and Persistent Organic Pollutants degradation strain.</title>
        <authorList>
            <person name="Liang R."/>
        </authorList>
    </citation>
    <scope>NUCLEOTIDE SEQUENCE [LARGE SCALE GENOMIC DNA]</scope>
    <source>
        <strain evidence="2 3">SJTE-3</strain>
    </source>
</reference>
<dbReference type="RefSeq" id="WP_064584393.1">
    <property type="nucleotide sequence ID" value="NZ_CP015878.1"/>
</dbReference>
<dbReference type="InterPro" id="IPR039422">
    <property type="entry name" value="MarR/SlyA-like"/>
</dbReference>
<dbReference type="InterPro" id="IPR000835">
    <property type="entry name" value="HTH_MarR-typ"/>
</dbReference>
<dbReference type="Gene3D" id="1.10.10.10">
    <property type="entry name" value="Winged helix-like DNA-binding domain superfamily/Winged helix DNA-binding domain"/>
    <property type="match status" value="1"/>
</dbReference>
<evidence type="ECO:0000313" key="2">
    <source>
        <dbReference type="EMBL" id="ANI17482.1"/>
    </source>
</evidence>
<sequence length="177" mass="19567">MSRPLDSLNQISAFAWRLDQLISSALRERFNRPLSELAALVSIQNCQTFNIGWLANVLELTHSAAVRLVDRLEADVLVERLPKDQKKQVGLRITAKGRDMAAGILQVRQDTASSFLSVLSPDQLSTLADLSREVIAGNVKNELDSYQVCALCDESNCGSLCPRVEASSCLPENLRQR</sequence>
<dbReference type="AlphaFoldDB" id="A0A1A9KIX0"/>
<name>A0A1A9KIX0_9PSED</name>
<dbReference type="InterPro" id="IPR036388">
    <property type="entry name" value="WH-like_DNA-bd_sf"/>
</dbReference>
<evidence type="ECO:0000259" key="1">
    <source>
        <dbReference type="PROSITE" id="PS50995"/>
    </source>
</evidence>
<organism evidence="2 3">
    <name type="scientific">Pseudomonas citronellolis</name>
    <dbReference type="NCBI Taxonomy" id="53408"/>
    <lineage>
        <taxon>Bacteria</taxon>
        <taxon>Pseudomonadati</taxon>
        <taxon>Pseudomonadota</taxon>
        <taxon>Gammaproteobacteria</taxon>
        <taxon>Pseudomonadales</taxon>
        <taxon>Pseudomonadaceae</taxon>
        <taxon>Pseudomonas</taxon>
    </lineage>
</organism>
<dbReference type="PANTHER" id="PTHR33164:SF57">
    <property type="entry name" value="MARR-FAMILY TRANSCRIPTIONAL REGULATOR"/>
    <property type="match status" value="1"/>
</dbReference>
<accession>A0A1A9KIX0</accession>
<dbReference type="PROSITE" id="PS50995">
    <property type="entry name" value="HTH_MARR_2"/>
    <property type="match status" value="1"/>
</dbReference>
<dbReference type="SMART" id="SM00347">
    <property type="entry name" value="HTH_MARR"/>
    <property type="match status" value="1"/>
</dbReference>
<dbReference type="PANTHER" id="PTHR33164">
    <property type="entry name" value="TRANSCRIPTIONAL REGULATOR, MARR FAMILY"/>
    <property type="match status" value="1"/>
</dbReference>
<dbReference type="GO" id="GO:0003700">
    <property type="term" value="F:DNA-binding transcription factor activity"/>
    <property type="evidence" value="ECO:0007669"/>
    <property type="project" value="InterPro"/>
</dbReference>
<gene>
    <name evidence="2" type="ORF">A9C11_27400</name>
</gene>
<dbReference type="Proteomes" id="UP000077748">
    <property type="component" value="Chromosome"/>
</dbReference>
<dbReference type="InterPro" id="IPR036390">
    <property type="entry name" value="WH_DNA-bd_sf"/>
</dbReference>
<feature type="domain" description="HTH marR-type" evidence="1">
    <location>
        <begin position="1"/>
        <end position="136"/>
    </location>
</feature>
<evidence type="ECO:0000313" key="3">
    <source>
        <dbReference type="Proteomes" id="UP000077748"/>
    </source>
</evidence>